<keyword evidence="2" id="KW-0732">Signal</keyword>
<evidence type="ECO:0000313" key="5">
    <source>
        <dbReference type="Proteomes" id="UP000728032"/>
    </source>
</evidence>
<accession>A0A7R9LSE9</accession>
<gene>
    <name evidence="4" type="ORF">ONB1V03_LOCUS5295</name>
</gene>
<dbReference type="InterPro" id="IPR016179">
    <property type="entry name" value="Insulin-like"/>
</dbReference>
<evidence type="ECO:0000313" key="4">
    <source>
        <dbReference type="EMBL" id="CAD7645608.1"/>
    </source>
</evidence>
<dbReference type="EMBL" id="OC916916">
    <property type="protein sequence ID" value="CAD7645608.1"/>
    <property type="molecule type" value="Genomic_DNA"/>
</dbReference>
<dbReference type="InterPro" id="IPR036438">
    <property type="entry name" value="Insulin-like_sf"/>
</dbReference>
<dbReference type="OrthoDB" id="10044229at2759"/>
<organism evidence="4">
    <name type="scientific">Oppiella nova</name>
    <dbReference type="NCBI Taxonomy" id="334625"/>
    <lineage>
        <taxon>Eukaryota</taxon>
        <taxon>Metazoa</taxon>
        <taxon>Ecdysozoa</taxon>
        <taxon>Arthropoda</taxon>
        <taxon>Chelicerata</taxon>
        <taxon>Arachnida</taxon>
        <taxon>Acari</taxon>
        <taxon>Acariformes</taxon>
        <taxon>Sarcoptiformes</taxon>
        <taxon>Oribatida</taxon>
        <taxon>Brachypylina</taxon>
        <taxon>Oppioidea</taxon>
        <taxon>Oppiidae</taxon>
        <taxon>Oppiella</taxon>
    </lineage>
</organism>
<keyword evidence="5" id="KW-1185">Reference proteome</keyword>
<dbReference type="EMBL" id="CAJPVJ010002091">
    <property type="protein sequence ID" value="CAG2165757.1"/>
    <property type="molecule type" value="Genomic_DNA"/>
</dbReference>
<dbReference type="SUPFAM" id="SSF56994">
    <property type="entry name" value="Insulin-like"/>
    <property type="match status" value="1"/>
</dbReference>
<feature type="domain" description="Insulin-like" evidence="3">
    <location>
        <begin position="168"/>
        <end position="254"/>
    </location>
</feature>
<dbReference type="Pfam" id="PF00049">
    <property type="entry name" value="Insulin"/>
    <property type="match status" value="1"/>
</dbReference>
<keyword evidence="1" id="KW-0165">Cleavage on pair of basic residues</keyword>
<dbReference type="Proteomes" id="UP000728032">
    <property type="component" value="Unassembled WGS sequence"/>
</dbReference>
<protein>
    <recommendedName>
        <fullName evidence="3">Insulin-like domain-containing protein</fullName>
    </recommendedName>
</protein>
<dbReference type="AlphaFoldDB" id="A0A7R9LSE9"/>
<proteinExistence type="predicted"/>
<evidence type="ECO:0000256" key="1">
    <source>
        <dbReference type="ARBA" id="ARBA00022685"/>
    </source>
</evidence>
<evidence type="ECO:0000256" key="2">
    <source>
        <dbReference type="ARBA" id="ARBA00022729"/>
    </source>
</evidence>
<dbReference type="GO" id="GO:0005179">
    <property type="term" value="F:hormone activity"/>
    <property type="evidence" value="ECO:0007669"/>
    <property type="project" value="InterPro"/>
</dbReference>
<reference evidence="4" key="1">
    <citation type="submission" date="2020-11" db="EMBL/GenBank/DDBJ databases">
        <authorList>
            <person name="Tran Van P."/>
        </authorList>
    </citation>
    <scope>NUCLEOTIDE SEQUENCE</scope>
</reference>
<evidence type="ECO:0000259" key="3">
    <source>
        <dbReference type="Pfam" id="PF00049"/>
    </source>
</evidence>
<name>A0A7R9LSE9_9ACAR</name>
<sequence length="262" mass="30916">MLKEAFEALLLESQENDPNFNQQIDSVFQMALALSSVDGTDVKDLLLLWSNYLEFSMKNIKNEKQFMDLFESIRFKSLPFWKIAIGLAIERSDHLSVHKFFQIAISLMPYNSSLWQNFKTYEASHQMDNVKTFVDGNNDLSDSSNWNKIFSLRSDEDWRHIWHSEKHKRCYQDLIDHMEWVCDKDIYKLRKKRDLIEVETFTNGPFLLPKEANNMFGIFRFKKSNNKRIRKRGIIDECCNGSAGCSWEEYAEYCPANGRLCI</sequence>
<dbReference type="GO" id="GO:0005576">
    <property type="term" value="C:extracellular region"/>
    <property type="evidence" value="ECO:0007669"/>
    <property type="project" value="InterPro"/>
</dbReference>
<dbReference type="CDD" id="cd04365">
    <property type="entry name" value="IlGF_relaxin_like"/>
    <property type="match status" value="1"/>
</dbReference>
<dbReference type="Gene3D" id="1.10.100.10">
    <property type="entry name" value="Insulin-like"/>
    <property type="match status" value="1"/>
</dbReference>